<evidence type="ECO:0000256" key="2">
    <source>
        <dbReference type="ARBA" id="ARBA00012417"/>
    </source>
</evidence>
<dbReference type="Proteomes" id="UP001154312">
    <property type="component" value="Unassembled WGS sequence"/>
</dbReference>
<dbReference type="InterPro" id="IPR001098">
    <property type="entry name" value="DNA-dir_DNA_pol_A_palm_dom"/>
</dbReference>
<dbReference type="Gene3D" id="3.40.50.1010">
    <property type="entry name" value="5'-nuclease"/>
    <property type="match status" value="1"/>
</dbReference>
<sequence length="890" mass="99264">MSLETIMLIDGNSLVHRAFHAIPPLSTSTGLPTNAVYGFTSMLLKLLAKEQPGRIAVAFDIGKKTFRHNDYDQYKAHRNPTPDDLRRQFPIVKEILRAMRIMIFESEGYEADDLIGTLSAKAEDAGLNTLIVTGDRDVLQLVSPLTRVMLTKKGISEIDQYDEGKVWDKYGITPRQLIDLKGMTGDPSDNVPGIAGIGEKTAIRLLREYGSLAEILAHVDELTGRAGQLFKKSGQQAEFSRQLVTICRDVPVEIDMEQCRWTGPDYQELLELLKKLEFNTLIKSIYFKDMDGKGDNAPRSKNRSIQNAVQALQQSNLETYSVAHQSLDNPDKLNTFLKNVRTSGRVSLELAGNPNSGVTAAGFAIDGDTAYYLNMSGQDGFPGKALEVLRTVCEDSTIKKYCHNGKDIIKILHKHDIKLTNLAFDTMIASYLLNPATPNRELEDVSLEYLNVILPGGDEALPARADCVNRLAGLLDGKLKLQEQDRLFYDVELPLIEVLGEMEINGVAVDKIQLESMSKALGDLIEELAGDIYKLAGCKFNINSSKQLGKILFDDLKLPVIKKTKTGYSTDAGVLEELAAAHSLVAKVLEYRQLMKLKSTYTDGLAALINPETGRLHTSFHQTVTATGRLSSSEPNLQNIPIRLEQGRLIRKVFIPCRAGNLLLTADYSQIELRILAHISGDPVLIEAFKNGEDIHTRTAAEIFVISPEEVTRETRRRAKAINFGIVYGLSDFGLARDIKVGRQEARQYIENYFSRYAGVKCYIDRVIKEARETGFVTTLLNRRRYLPDLFSPNKIIRNAGERTAINTPIQGSAADIIKLAMINIHREIAEHRLKAKMILQVHDELIFDTPGEEVGQLKQLVKRCMENAVILDVPLDVVIKVGPNWYDVK</sequence>
<dbReference type="NCBIfam" id="TIGR00593">
    <property type="entry name" value="pola"/>
    <property type="match status" value="1"/>
</dbReference>
<dbReference type="CDD" id="cd09898">
    <property type="entry name" value="H3TH_53EXO"/>
    <property type="match status" value="1"/>
</dbReference>
<dbReference type="GO" id="GO:0008409">
    <property type="term" value="F:5'-3' exonuclease activity"/>
    <property type="evidence" value="ECO:0007669"/>
    <property type="project" value="UniProtKB-UniRule"/>
</dbReference>
<dbReference type="GO" id="GO:0006261">
    <property type="term" value="P:DNA-templated DNA replication"/>
    <property type="evidence" value="ECO:0007669"/>
    <property type="project" value="UniProtKB-UniRule"/>
</dbReference>
<dbReference type="EC" id="2.7.7.7" evidence="2 15"/>
<keyword evidence="13 16" id="KW-0234">DNA repair</keyword>
<dbReference type="PANTHER" id="PTHR10133:SF27">
    <property type="entry name" value="DNA POLYMERASE NU"/>
    <property type="match status" value="1"/>
</dbReference>
<proteinExistence type="inferred from homology"/>
<dbReference type="FunFam" id="1.10.150.20:FF:000003">
    <property type="entry name" value="DNA polymerase I"/>
    <property type="match status" value="1"/>
</dbReference>
<comment type="catalytic activity">
    <reaction evidence="14 16">
        <text>DNA(n) + a 2'-deoxyribonucleoside 5'-triphosphate = DNA(n+1) + diphosphate</text>
        <dbReference type="Rhea" id="RHEA:22508"/>
        <dbReference type="Rhea" id="RHEA-COMP:17339"/>
        <dbReference type="Rhea" id="RHEA-COMP:17340"/>
        <dbReference type="ChEBI" id="CHEBI:33019"/>
        <dbReference type="ChEBI" id="CHEBI:61560"/>
        <dbReference type="ChEBI" id="CHEBI:173112"/>
        <dbReference type="EC" id="2.7.7.7"/>
    </reaction>
</comment>
<keyword evidence="9 16" id="KW-0378">Hydrolase</keyword>
<dbReference type="InterPro" id="IPR018320">
    <property type="entry name" value="DNA_polymerase_1"/>
</dbReference>
<keyword evidence="20" id="KW-1185">Reference proteome</keyword>
<evidence type="ECO:0000256" key="8">
    <source>
        <dbReference type="ARBA" id="ARBA00022763"/>
    </source>
</evidence>
<dbReference type="SUPFAM" id="SSF88723">
    <property type="entry name" value="PIN domain-like"/>
    <property type="match status" value="1"/>
</dbReference>
<dbReference type="InterPro" id="IPR054690">
    <property type="entry name" value="DNA_polI_exonuclease"/>
</dbReference>
<reference evidence="19" key="1">
    <citation type="submission" date="2022-02" db="EMBL/GenBank/DDBJ databases">
        <authorList>
            <person name="Leng L."/>
        </authorList>
    </citation>
    <scope>NUCLEOTIDE SEQUENCE</scope>
    <source>
        <strain evidence="19">JI</strain>
    </source>
</reference>
<dbReference type="SMART" id="SM00279">
    <property type="entry name" value="HhH2"/>
    <property type="match status" value="1"/>
</dbReference>
<keyword evidence="11 16" id="KW-0239">DNA-directed DNA polymerase</keyword>
<dbReference type="Pfam" id="PF00476">
    <property type="entry name" value="DNA_pol_A"/>
    <property type="match status" value="1"/>
</dbReference>
<dbReference type="SMART" id="SM00475">
    <property type="entry name" value="53EXOc"/>
    <property type="match status" value="1"/>
</dbReference>
<dbReference type="PRINTS" id="PR00868">
    <property type="entry name" value="DNAPOLI"/>
</dbReference>
<keyword evidence="5 16" id="KW-0548">Nucleotidyltransferase</keyword>
<dbReference type="SUPFAM" id="SSF56672">
    <property type="entry name" value="DNA/RNA polymerases"/>
    <property type="match status" value="1"/>
</dbReference>
<dbReference type="InterPro" id="IPR008918">
    <property type="entry name" value="HhH2"/>
</dbReference>
<dbReference type="InterPro" id="IPR002298">
    <property type="entry name" value="DNA_polymerase_A"/>
</dbReference>
<dbReference type="Pfam" id="PF22619">
    <property type="entry name" value="DNA_polI_exo1"/>
    <property type="match status" value="1"/>
</dbReference>
<evidence type="ECO:0000256" key="7">
    <source>
        <dbReference type="ARBA" id="ARBA00022722"/>
    </source>
</evidence>
<dbReference type="InterPro" id="IPR036279">
    <property type="entry name" value="5-3_exonuclease_C_sf"/>
</dbReference>
<dbReference type="GO" id="GO:0006302">
    <property type="term" value="P:double-strand break repair"/>
    <property type="evidence" value="ECO:0007669"/>
    <property type="project" value="TreeGrafter"/>
</dbReference>
<dbReference type="InterPro" id="IPR019760">
    <property type="entry name" value="DNA-dir_DNA_pol_A_CS"/>
</dbReference>
<dbReference type="Pfam" id="PF02739">
    <property type="entry name" value="5_3_exonuc_N"/>
    <property type="match status" value="1"/>
</dbReference>
<evidence type="ECO:0000256" key="16">
    <source>
        <dbReference type="RuleBase" id="RU004460"/>
    </source>
</evidence>
<dbReference type="AlphaFoldDB" id="A0A9X4JW48"/>
<dbReference type="InterPro" id="IPR020045">
    <property type="entry name" value="DNA_polI_H3TH"/>
</dbReference>
<evidence type="ECO:0000259" key="17">
    <source>
        <dbReference type="SMART" id="SM00475"/>
    </source>
</evidence>
<evidence type="ECO:0000256" key="13">
    <source>
        <dbReference type="ARBA" id="ARBA00023204"/>
    </source>
</evidence>
<keyword evidence="12 16" id="KW-0238">DNA-binding</keyword>
<dbReference type="InterPro" id="IPR020046">
    <property type="entry name" value="5-3_exonucl_a-hlix_arch_N"/>
</dbReference>
<keyword evidence="6 16" id="KW-0235">DNA replication</keyword>
<dbReference type="NCBIfam" id="NF004397">
    <property type="entry name" value="PRK05755.1"/>
    <property type="match status" value="1"/>
</dbReference>
<dbReference type="Gene3D" id="1.10.150.20">
    <property type="entry name" value="5' to 3' exonuclease, C-terminal subdomain"/>
    <property type="match status" value="2"/>
</dbReference>
<dbReference type="FunFam" id="1.10.150.20:FF:000002">
    <property type="entry name" value="DNA polymerase I"/>
    <property type="match status" value="1"/>
</dbReference>
<evidence type="ECO:0000256" key="12">
    <source>
        <dbReference type="ARBA" id="ARBA00023125"/>
    </source>
</evidence>
<dbReference type="Gene3D" id="1.20.1060.10">
    <property type="entry name" value="Taq DNA Polymerase, Chain T, domain 4"/>
    <property type="match status" value="1"/>
</dbReference>
<dbReference type="RefSeq" id="WP_277443911.1">
    <property type="nucleotide sequence ID" value="NZ_JAKOAV010000016.1"/>
</dbReference>
<evidence type="ECO:0000256" key="6">
    <source>
        <dbReference type="ARBA" id="ARBA00022705"/>
    </source>
</evidence>
<gene>
    <name evidence="16 19" type="primary">polA</name>
    <name evidence="19" type="ORF">L7E55_09435</name>
</gene>
<keyword evidence="8 16" id="KW-0227">DNA damage</keyword>
<evidence type="ECO:0000313" key="19">
    <source>
        <dbReference type="EMBL" id="MDF9408577.1"/>
    </source>
</evidence>
<comment type="caution">
    <text evidence="19">The sequence shown here is derived from an EMBL/GenBank/DDBJ whole genome shotgun (WGS) entry which is preliminary data.</text>
</comment>
<evidence type="ECO:0000256" key="10">
    <source>
        <dbReference type="ARBA" id="ARBA00022839"/>
    </source>
</evidence>
<keyword evidence="7" id="KW-0540">Nuclease</keyword>
<evidence type="ECO:0000313" key="20">
    <source>
        <dbReference type="Proteomes" id="UP001154312"/>
    </source>
</evidence>
<evidence type="ECO:0000256" key="3">
    <source>
        <dbReference type="ARBA" id="ARBA00020311"/>
    </source>
</evidence>
<dbReference type="CDD" id="cd08637">
    <property type="entry name" value="DNA_pol_A_pol_I_C"/>
    <property type="match status" value="1"/>
</dbReference>
<dbReference type="FunFam" id="1.20.1060.10:FF:000001">
    <property type="entry name" value="DNA polymerase I"/>
    <property type="match status" value="1"/>
</dbReference>
<dbReference type="SMART" id="SM00482">
    <property type="entry name" value="POLAc"/>
    <property type="match status" value="1"/>
</dbReference>
<evidence type="ECO:0000256" key="1">
    <source>
        <dbReference type="ARBA" id="ARBA00007705"/>
    </source>
</evidence>
<feature type="domain" description="5'-3' exonuclease" evidence="17">
    <location>
        <begin position="2"/>
        <end position="262"/>
    </location>
</feature>
<dbReference type="InterPro" id="IPR043502">
    <property type="entry name" value="DNA/RNA_pol_sf"/>
</dbReference>
<evidence type="ECO:0000256" key="9">
    <source>
        <dbReference type="ARBA" id="ARBA00022801"/>
    </source>
</evidence>
<comment type="subunit">
    <text evidence="16">Single-chain monomer with multiple functions.</text>
</comment>
<protein>
    <recommendedName>
        <fullName evidence="3 15">DNA polymerase I</fullName>
        <ecNumber evidence="2 15">2.7.7.7</ecNumber>
    </recommendedName>
</protein>
<comment type="function">
    <text evidence="16">In addition to polymerase activity, this DNA polymerase exhibits 5'-3' exonuclease activity.</text>
</comment>
<evidence type="ECO:0000256" key="11">
    <source>
        <dbReference type="ARBA" id="ARBA00022932"/>
    </source>
</evidence>
<keyword evidence="4 16" id="KW-0808">Transferase</keyword>
<dbReference type="InterPro" id="IPR012337">
    <property type="entry name" value="RNaseH-like_sf"/>
</dbReference>
<evidence type="ECO:0000256" key="5">
    <source>
        <dbReference type="ARBA" id="ARBA00022695"/>
    </source>
</evidence>
<dbReference type="Pfam" id="PF01367">
    <property type="entry name" value="5_3_exonuc"/>
    <property type="match status" value="1"/>
</dbReference>
<dbReference type="SUPFAM" id="SSF53098">
    <property type="entry name" value="Ribonuclease H-like"/>
    <property type="match status" value="1"/>
</dbReference>
<dbReference type="InterPro" id="IPR029060">
    <property type="entry name" value="PIN-like_dom_sf"/>
</dbReference>
<name>A0A9X4JW48_9FIRM</name>
<dbReference type="FunFam" id="3.40.50.1010:FF:000001">
    <property type="entry name" value="DNA polymerase I"/>
    <property type="match status" value="1"/>
</dbReference>
<feature type="domain" description="DNA-directed DNA polymerase family A palm" evidence="18">
    <location>
        <begin position="647"/>
        <end position="854"/>
    </location>
</feature>
<evidence type="ECO:0000256" key="4">
    <source>
        <dbReference type="ARBA" id="ARBA00022679"/>
    </source>
</evidence>
<dbReference type="GO" id="GO:0003677">
    <property type="term" value="F:DNA binding"/>
    <property type="evidence" value="ECO:0007669"/>
    <property type="project" value="UniProtKB-UniRule"/>
</dbReference>
<dbReference type="GO" id="GO:0003887">
    <property type="term" value="F:DNA-directed DNA polymerase activity"/>
    <property type="evidence" value="ECO:0007669"/>
    <property type="project" value="UniProtKB-UniRule"/>
</dbReference>
<dbReference type="EMBL" id="JAKOAV010000016">
    <property type="protein sequence ID" value="MDF9408577.1"/>
    <property type="molecule type" value="Genomic_DNA"/>
</dbReference>
<dbReference type="CDD" id="cd06140">
    <property type="entry name" value="DNA_polA_I_Bacillus_like_exo"/>
    <property type="match status" value="1"/>
</dbReference>
<dbReference type="Gene3D" id="3.30.420.10">
    <property type="entry name" value="Ribonuclease H-like superfamily/Ribonuclease H"/>
    <property type="match status" value="1"/>
</dbReference>
<keyword evidence="10 16" id="KW-0269">Exonuclease</keyword>
<organism evidence="19 20">
    <name type="scientific">Pelotomaculum isophthalicicum JI</name>
    <dbReference type="NCBI Taxonomy" id="947010"/>
    <lineage>
        <taxon>Bacteria</taxon>
        <taxon>Bacillati</taxon>
        <taxon>Bacillota</taxon>
        <taxon>Clostridia</taxon>
        <taxon>Eubacteriales</taxon>
        <taxon>Desulfotomaculaceae</taxon>
        <taxon>Pelotomaculum</taxon>
    </lineage>
</organism>
<dbReference type="PANTHER" id="PTHR10133">
    <property type="entry name" value="DNA POLYMERASE I"/>
    <property type="match status" value="1"/>
</dbReference>
<dbReference type="InterPro" id="IPR036397">
    <property type="entry name" value="RNaseH_sf"/>
</dbReference>
<accession>A0A9X4JW48</accession>
<evidence type="ECO:0000256" key="15">
    <source>
        <dbReference type="NCBIfam" id="TIGR00593"/>
    </source>
</evidence>
<evidence type="ECO:0000259" key="18">
    <source>
        <dbReference type="SMART" id="SM00482"/>
    </source>
</evidence>
<dbReference type="SUPFAM" id="SSF47807">
    <property type="entry name" value="5' to 3' exonuclease, C-terminal subdomain"/>
    <property type="match status" value="1"/>
</dbReference>
<dbReference type="PROSITE" id="PS00447">
    <property type="entry name" value="DNA_POLYMERASE_A"/>
    <property type="match status" value="1"/>
</dbReference>
<dbReference type="InterPro" id="IPR002421">
    <property type="entry name" value="5-3_exonuclease"/>
</dbReference>
<dbReference type="Gene3D" id="3.30.70.370">
    <property type="match status" value="1"/>
</dbReference>
<dbReference type="CDD" id="cd09859">
    <property type="entry name" value="PIN_53EXO"/>
    <property type="match status" value="1"/>
</dbReference>
<evidence type="ECO:0000256" key="14">
    <source>
        <dbReference type="ARBA" id="ARBA00049244"/>
    </source>
</evidence>
<comment type="similarity">
    <text evidence="1 16">Belongs to the DNA polymerase type-A family.</text>
</comment>